<dbReference type="InterPro" id="IPR005123">
    <property type="entry name" value="Oxoglu/Fe-dep_dioxygenase_dom"/>
</dbReference>
<dbReference type="GeneID" id="24171268"/>
<evidence type="ECO:0000259" key="1">
    <source>
        <dbReference type="PROSITE" id="PS51471"/>
    </source>
</evidence>
<name>A0A0E3FCJ4_9CAUD</name>
<dbReference type="EMBL" id="KJ019069">
    <property type="protein sequence ID" value="AIX23985.1"/>
    <property type="molecule type" value="Genomic_DNA"/>
</dbReference>
<gene>
    <name evidence="2" type="ORF">Syn7803US103_90</name>
</gene>
<protein>
    <recommendedName>
        <fullName evidence="1">Fe2OG dioxygenase domain-containing protein</fullName>
    </recommendedName>
</protein>
<dbReference type="Proteomes" id="UP000033008">
    <property type="component" value="Segment"/>
</dbReference>
<dbReference type="PROSITE" id="PS51471">
    <property type="entry name" value="FE2OG_OXY"/>
    <property type="match status" value="1"/>
</dbReference>
<organism evidence="2">
    <name type="scientific">Synechococcus phage ACG-2014j</name>
    <dbReference type="NCBI Taxonomy" id="1493514"/>
    <lineage>
        <taxon>Viruses</taxon>
        <taxon>Duplodnaviria</taxon>
        <taxon>Heunggongvirae</taxon>
        <taxon>Uroviricota</taxon>
        <taxon>Caudoviricetes</taxon>
        <taxon>Pantevenvirales</taxon>
        <taxon>Kyanoviridae</taxon>
        <taxon>Potamoivirus</taxon>
        <taxon>Potamoivirus tusconj</taxon>
    </lineage>
</organism>
<dbReference type="KEGG" id="vg:24171268"/>
<sequence length="199" mass="23018">MNLTFDSKHIKVYDNVLTDDQFDMLFTWYNNIPLVYKVADGEWNRLWSFDSQVLYGKSYYFPKGKTPPLREDTEIIPLIEAVNSVISNGKVTMTPYCYAPGSGLSWHNDSNYSEAFTFYCHNYWSPEWGGELQAIEVKENVDCQIFDNQKLYNSIMNNGVGNFFHPKPNRLIVNSNILHKVNKTTTNSNARLTLQGFIN</sequence>
<reference evidence="2" key="1">
    <citation type="submission" date="2013-12" db="EMBL/GenBank/DDBJ databases">
        <title>Ecological redundancy of diverse viral populations within a natural community.</title>
        <authorList>
            <person name="Gregory A.C."/>
            <person name="LaButti K."/>
            <person name="Copeland A."/>
            <person name="Woyke T."/>
            <person name="Sullivan M.B."/>
        </authorList>
    </citation>
    <scope>NUCLEOTIDE SEQUENCE [LARGE SCALE GENOMIC DNA]</scope>
    <source>
        <strain evidence="2">Syn7803US103</strain>
    </source>
</reference>
<dbReference type="Gene3D" id="2.60.120.620">
    <property type="entry name" value="q2cbj1_9rhob like domain"/>
    <property type="match status" value="1"/>
</dbReference>
<accession>A0A0E3FCJ4</accession>
<evidence type="ECO:0000313" key="2">
    <source>
        <dbReference type="EMBL" id="AIX23985.1"/>
    </source>
</evidence>
<feature type="domain" description="Fe2OG dioxygenase" evidence="1">
    <location>
        <begin position="81"/>
        <end position="199"/>
    </location>
</feature>
<dbReference type="InterPro" id="IPR044862">
    <property type="entry name" value="Pro_4_hyd_alph_FE2OG_OXY"/>
</dbReference>
<proteinExistence type="predicted"/>
<dbReference type="RefSeq" id="YP_009134072.1">
    <property type="nucleotide sequence ID" value="NC_026926.1"/>
</dbReference>
<dbReference type="Pfam" id="PF13640">
    <property type="entry name" value="2OG-FeII_Oxy_3"/>
    <property type="match status" value="1"/>
</dbReference>